<evidence type="ECO:0000256" key="1">
    <source>
        <dbReference type="SAM" id="Phobius"/>
    </source>
</evidence>
<dbReference type="STRING" id="681398.PJIAN_3280"/>
<evidence type="ECO:0008006" key="4">
    <source>
        <dbReference type="Google" id="ProtNLM"/>
    </source>
</evidence>
<dbReference type="AlphaFoldDB" id="A0A170ZSD2"/>
<organism evidence="2 3">
    <name type="scientific">Paludibacter jiangxiensis</name>
    <dbReference type="NCBI Taxonomy" id="681398"/>
    <lineage>
        <taxon>Bacteria</taxon>
        <taxon>Pseudomonadati</taxon>
        <taxon>Bacteroidota</taxon>
        <taxon>Bacteroidia</taxon>
        <taxon>Bacteroidales</taxon>
        <taxon>Paludibacteraceae</taxon>
        <taxon>Paludibacter</taxon>
    </lineage>
</organism>
<feature type="transmembrane region" description="Helical" evidence="1">
    <location>
        <begin position="271"/>
        <end position="298"/>
    </location>
</feature>
<reference evidence="3" key="1">
    <citation type="submission" date="2016-04" db="EMBL/GenBank/DDBJ databases">
        <title>Draft genome sequence of Paludibacter jiangxiensis strain NM7.</title>
        <authorList>
            <person name="Qiu Y."/>
            <person name="Matsuura N."/>
            <person name="Ohashi A."/>
            <person name="Tourlousse M.D."/>
            <person name="Sekiguchi Y."/>
        </authorList>
    </citation>
    <scope>NUCLEOTIDE SEQUENCE [LARGE SCALE GENOMIC DNA]</scope>
    <source>
        <strain evidence="3">NM7</strain>
    </source>
</reference>
<evidence type="ECO:0000313" key="3">
    <source>
        <dbReference type="Proteomes" id="UP000076586"/>
    </source>
</evidence>
<keyword evidence="1" id="KW-0812">Transmembrane</keyword>
<evidence type="ECO:0000313" key="2">
    <source>
        <dbReference type="EMBL" id="GAT62968.1"/>
    </source>
</evidence>
<proteinExistence type="predicted"/>
<name>A0A170ZSD2_9BACT</name>
<protein>
    <recommendedName>
        <fullName evidence="4">FtsX-like permease family protein</fullName>
    </recommendedName>
</protein>
<reference evidence="3" key="2">
    <citation type="journal article" date="2017" name="Genome Announc.">
        <title>Draft genome sequence of Paludibacter jiangxiensis NM7(T), a propionate-producing fermentative bacterium.</title>
        <authorList>
            <person name="Qiu Y.-L."/>
            <person name="Tourlousse D.M."/>
            <person name="Matsuura N."/>
            <person name="Ohashi A."/>
            <person name="Sekiguchi Y."/>
        </authorList>
    </citation>
    <scope>NUCLEOTIDE SEQUENCE [LARGE SCALE GENOMIC DNA]</scope>
    <source>
        <strain evidence="3">NM7</strain>
    </source>
</reference>
<dbReference type="EMBL" id="BDCR01000003">
    <property type="protein sequence ID" value="GAT62968.1"/>
    <property type="molecule type" value="Genomic_DNA"/>
</dbReference>
<feature type="transmembrane region" description="Helical" evidence="1">
    <location>
        <begin position="324"/>
        <end position="344"/>
    </location>
</feature>
<keyword evidence="1" id="KW-0472">Membrane</keyword>
<feature type="transmembrane region" description="Helical" evidence="1">
    <location>
        <begin position="364"/>
        <end position="388"/>
    </location>
</feature>
<dbReference type="OrthoDB" id="1011751at2"/>
<dbReference type="Proteomes" id="UP000076586">
    <property type="component" value="Unassembled WGS sequence"/>
</dbReference>
<keyword evidence="1" id="KW-1133">Transmembrane helix</keyword>
<feature type="transmembrane region" description="Helical" evidence="1">
    <location>
        <begin position="12"/>
        <end position="37"/>
    </location>
</feature>
<keyword evidence="3" id="KW-1185">Reference proteome</keyword>
<dbReference type="RefSeq" id="WP_068703739.1">
    <property type="nucleotide sequence ID" value="NZ_BDCR01000003.1"/>
</dbReference>
<accession>A0A170ZSD2</accession>
<gene>
    <name evidence="2" type="ORF">PJIAN_3280</name>
</gene>
<comment type="caution">
    <text evidence="2">The sequence shown here is derived from an EMBL/GenBank/DDBJ whole genome shotgun (WGS) entry which is preliminary data.</text>
</comment>
<sequence length="395" mass="44036">MLLWKLLRKNIVAGQLAGYVAATLLGLTIVLLSLQFYNDLQPVFSAKEGVFARDYLVVSKKVSLLKTLKISSTEFSKNEMAEVQSQPFVKRMAGFTAATFRVYASTAISGKVANFGTMLFFESVPDTFLDINSTDWKWNRNANFIPIIIPRSYLTLYNFGFAPSQGLPQLSEKTIGLLNMNIELSGNGKDAIFQSRIVGFTDRINSILVPQEFMDWANAEFGTGSAQPSRVIIEPHNVTDPKLGEYFAAHQYEIANDKASAGQASSFLRTLILIVMGVGIIITLLALGLMLLSINLLIQKNHTKIENLSLMGFSTEKIAKPYQYLVVILNVVILLIALVLVNYFRGQYTASFNTSIHIDDGNLAWNYILWGVYIVVALSAINIGWIYMKVKEIRK</sequence>